<dbReference type="PANTHER" id="PTHR35561:SF1">
    <property type="entry name" value="RNA 2',3'-CYCLIC PHOSPHODIESTERASE"/>
    <property type="match status" value="1"/>
</dbReference>
<accession>A0A428W0Y3</accession>
<dbReference type="EC" id="3.1.4.58" evidence="2"/>
<proteinExistence type="inferred from homology"/>
<dbReference type="OrthoDB" id="9787070at2"/>
<comment type="similarity">
    <text evidence="2">Belongs to the 2H phosphoesterase superfamily. ThpR family.</text>
</comment>
<dbReference type="InterPro" id="IPR004175">
    <property type="entry name" value="RNA_CPDase"/>
</dbReference>
<dbReference type="Pfam" id="PF13563">
    <property type="entry name" value="2_5_RNA_ligase2"/>
    <property type="match status" value="1"/>
</dbReference>
<comment type="catalytic activity">
    <reaction evidence="2">
        <text>a 3'-end 2',3'-cyclophospho-ribonucleotide-RNA + H2O = a 3'-end 2'-phospho-ribonucleotide-RNA + H(+)</text>
        <dbReference type="Rhea" id="RHEA:11828"/>
        <dbReference type="Rhea" id="RHEA-COMP:10464"/>
        <dbReference type="Rhea" id="RHEA-COMP:17353"/>
        <dbReference type="ChEBI" id="CHEBI:15377"/>
        <dbReference type="ChEBI" id="CHEBI:15378"/>
        <dbReference type="ChEBI" id="CHEBI:83064"/>
        <dbReference type="ChEBI" id="CHEBI:173113"/>
        <dbReference type="EC" id="3.1.4.58"/>
    </reaction>
</comment>
<feature type="short sequence motif" description="HXTX 1" evidence="2">
    <location>
        <begin position="46"/>
        <end position="49"/>
    </location>
</feature>
<feature type="short sequence motif" description="HXTX 2" evidence="2">
    <location>
        <begin position="116"/>
        <end position="119"/>
    </location>
</feature>
<dbReference type="Gene3D" id="3.90.1140.10">
    <property type="entry name" value="Cyclic phosphodiesterase"/>
    <property type="match status" value="1"/>
</dbReference>
<feature type="active site" description="Proton donor" evidence="2">
    <location>
        <position position="46"/>
    </location>
</feature>
<protein>
    <recommendedName>
        <fullName evidence="2">RNA 2',3'-cyclic phosphodiesterase</fullName>
        <shortName evidence="2">RNA 2',3'-CPDase</shortName>
        <ecNumber evidence="2">3.1.4.58</ecNumber>
    </recommendedName>
</protein>
<dbReference type="HAMAP" id="MF_01940">
    <property type="entry name" value="RNA_CPDase"/>
    <property type="match status" value="1"/>
</dbReference>
<dbReference type="Proteomes" id="UP000286716">
    <property type="component" value="Unassembled WGS sequence"/>
</dbReference>
<dbReference type="GO" id="GO:0008664">
    <property type="term" value="F:RNA 2',3'-cyclic 3'-phosphodiesterase activity"/>
    <property type="evidence" value="ECO:0007669"/>
    <property type="project" value="UniProtKB-EC"/>
</dbReference>
<dbReference type="GO" id="GO:0004113">
    <property type="term" value="F:2',3'-cyclic-nucleotide 3'-phosphodiesterase activity"/>
    <property type="evidence" value="ECO:0007669"/>
    <property type="project" value="InterPro"/>
</dbReference>
<dbReference type="EMBL" id="QHHU01000081">
    <property type="protein sequence ID" value="RSM36713.1"/>
    <property type="molecule type" value="Genomic_DNA"/>
</dbReference>
<name>A0A428W0Y3_AMYBA</name>
<feature type="active site" description="Proton acceptor" evidence="2">
    <location>
        <position position="116"/>
    </location>
</feature>
<reference evidence="3 4" key="1">
    <citation type="submission" date="2018-05" db="EMBL/GenBank/DDBJ databases">
        <title>Evolution of GPA BGCs.</title>
        <authorList>
            <person name="Waglechner N."/>
            <person name="Wright G.D."/>
        </authorList>
    </citation>
    <scope>NUCLEOTIDE SEQUENCE [LARGE SCALE GENOMIC DNA]</scope>
    <source>
        <strain evidence="3 4">DSM 5908</strain>
    </source>
</reference>
<gene>
    <name evidence="3" type="primary">thpR</name>
    <name evidence="3" type="ORF">DMA12_39175</name>
</gene>
<evidence type="ECO:0000313" key="3">
    <source>
        <dbReference type="EMBL" id="RSM36713.1"/>
    </source>
</evidence>
<dbReference type="PANTHER" id="PTHR35561">
    <property type="entry name" value="RNA 2',3'-CYCLIC PHOSPHODIESTERASE"/>
    <property type="match status" value="1"/>
</dbReference>
<comment type="caution">
    <text evidence="3">The sequence shown here is derived from an EMBL/GenBank/DDBJ whole genome shotgun (WGS) entry which is preliminary data.</text>
</comment>
<dbReference type="AlphaFoldDB" id="A0A428W0Y3"/>
<keyword evidence="4" id="KW-1185">Reference proteome</keyword>
<evidence type="ECO:0000313" key="4">
    <source>
        <dbReference type="Proteomes" id="UP000286716"/>
    </source>
</evidence>
<evidence type="ECO:0000256" key="2">
    <source>
        <dbReference type="HAMAP-Rule" id="MF_01940"/>
    </source>
</evidence>
<organism evidence="3 4">
    <name type="scientific">Amycolatopsis balhimycina DSM 5908</name>
    <dbReference type="NCBI Taxonomy" id="1081091"/>
    <lineage>
        <taxon>Bacteria</taxon>
        <taxon>Bacillati</taxon>
        <taxon>Actinomycetota</taxon>
        <taxon>Actinomycetes</taxon>
        <taxon>Pseudonocardiales</taxon>
        <taxon>Pseudonocardiaceae</taxon>
        <taxon>Amycolatopsis</taxon>
    </lineage>
</organism>
<dbReference type="NCBIfam" id="TIGR02258">
    <property type="entry name" value="2_5_ligase"/>
    <property type="match status" value="1"/>
</dbReference>
<sequence length="175" mass="19191">MPVLFSALLPPDDVVEAITAALAEALPEALGEPGDGRRWEPPERWHITLAYYGQDDLEKRGAWLAERLAGRAAVDVRLEKAATFPGVLWLTVAGTELTPLAHAAGADAEARPYTAHLTLARFPREEPGLGARWTERLSSFASRSWQATEVALMASEREPGGTRYRVARSFELDRA</sequence>
<dbReference type="InterPro" id="IPR009097">
    <property type="entry name" value="Cyclic_Pdiesterase"/>
</dbReference>
<dbReference type="SUPFAM" id="SSF55144">
    <property type="entry name" value="LigT-like"/>
    <property type="match status" value="1"/>
</dbReference>
<comment type="function">
    <text evidence="2">Hydrolyzes RNA 2',3'-cyclic phosphodiester to an RNA 2'-phosphomonoester.</text>
</comment>
<evidence type="ECO:0000256" key="1">
    <source>
        <dbReference type="ARBA" id="ARBA00022801"/>
    </source>
</evidence>
<dbReference type="RefSeq" id="WP_020646024.1">
    <property type="nucleotide sequence ID" value="NZ_QHHU01000081.1"/>
</dbReference>
<keyword evidence="1 2" id="KW-0378">Hydrolase</keyword>